<name>G5J301_CROWT</name>
<evidence type="ECO:0000313" key="2">
    <source>
        <dbReference type="EMBL" id="EHJ13438.1"/>
    </source>
</evidence>
<dbReference type="PATRIC" id="fig|423471.3.peg.1762"/>
<dbReference type="NCBIfam" id="TIGR04155">
    <property type="entry name" value="cyano_PEP"/>
    <property type="match status" value="1"/>
</dbReference>
<dbReference type="EMBL" id="AESD01000292">
    <property type="protein sequence ID" value="EHJ13438.1"/>
    <property type="molecule type" value="Genomic_DNA"/>
</dbReference>
<reference evidence="2 3" key="1">
    <citation type="journal article" date="2011" name="Front. Microbiol.">
        <title>Two Strains of Crocosphaera watsonii with Highly Conserved Genomes are Distinguished by Strain-Specific Features.</title>
        <authorList>
            <person name="Bench S.R."/>
            <person name="Ilikchyan I.N."/>
            <person name="Tripp H.J."/>
            <person name="Zehr J.P."/>
        </authorList>
    </citation>
    <scope>NUCLEOTIDE SEQUENCE [LARGE SCALE GENOMIC DNA]</scope>
    <source>
        <strain evidence="2 3">WH 0003</strain>
    </source>
</reference>
<sequence length="223" mass="23772">MFELTKKSLKLYVLTSIVTLMGNSANALTISGDIQQITAPPSIVLGQVESNNTIFLFKEQEGLLLTSNLTVDVVSPGTYGPNASSNGIPQGTLSSGMLIDSWFLHSDPVGRPNMGIDFNGTVTFDKEIVGIILNSNRLVNTHGLLGASNTSYDDYRFNIFSADQFILSNDLRTLTINPITGTGADNLRVLTKSTVPEPLTILGAGGAVAFGATFKRKLSKAKS</sequence>
<comment type="caution">
    <text evidence="2">The sequence shown here is derived from an EMBL/GenBank/DDBJ whole genome shotgun (WGS) entry which is preliminary data.</text>
</comment>
<feature type="signal peptide" evidence="1">
    <location>
        <begin position="1"/>
        <end position="27"/>
    </location>
</feature>
<dbReference type="RefSeq" id="WP_007307453.1">
    <property type="nucleotide sequence ID" value="NZ_AESD01000292.1"/>
</dbReference>
<organism evidence="2 3">
    <name type="scientific">Crocosphaera watsonii WH 0003</name>
    <dbReference type="NCBI Taxonomy" id="423471"/>
    <lineage>
        <taxon>Bacteria</taxon>
        <taxon>Bacillati</taxon>
        <taxon>Cyanobacteriota</taxon>
        <taxon>Cyanophyceae</taxon>
        <taxon>Oscillatoriophycideae</taxon>
        <taxon>Chroococcales</taxon>
        <taxon>Aphanothecaceae</taxon>
        <taxon>Crocosphaera</taxon>
    </lineage>
</organism>
<dbReference type="InterPro" id="IPR026374">
    <property type="entry name" value="Cyano_PEP"/>
</dbReference>
<proteinExistence type="predicted"/>
<accession>G5J301</accession>
<evidence type="ECO:0000313" key="3">
    <source>
        <dbReference type="Proteomes" id="UP000003477"/>
    </source>
</evidence>
<feature type="chain" id="PRO_5003479045" description="PEP-CTERM protein-sorting domain-containing protein" evidence="1">
    <location>
        <begin position="28"/>
        <end position="223"/>
    </location>
</feature>
<gene>
    <name evidence="2" type="ORF">CWATWH0003_1882</name>
</gene>
<dbReference type="GeneID" id="88765626"/>
<protein>
    <recommendedName>
        <fullName evidence="4">PEP-CTERM protein-sorting domain-containing protein</fullName>
    </recommendedName>
</protein>
<evidence type="ECO:0000256" key="1">
    <source>
        <dbReference type="SAM" id="SignalP"/>
    </source>
</evidence>
<dbReference type="AlphaFoldDB" id="G5J301"/>
<keyword evidence="1" id="KW-0732">Signal</keyword>
<dbReference type="Proteomes" id="UP000003477">
    <property type="component" value="Unassembled WGS sequence"/>
</dbReference>
<evidence type="ECO:0008006" key="4">
    <source>
        <dbReference type="Google" id="ProtNLM"/>
    </source>
</evidence>